<evidence type="ECO:0000313" key="15">
    <source>
        <dbReference type="Proteomes" id="UP000694557"/>
    </source>
</evidence>
<reference evidence="14" key="2">
    <citation type="submission" date="2025-09" db="UniProtKB">
        <authorList>
            <consortium name="Ensembl"/>
        </authorList>
    </citation>
    <scope>IDENTIFICATION</scope>
</reference>
<evidence type="ECO:0000256" key="6">
    <source>
        <dbReference type="ARBA" id="ARBA00022989"/>
    </source>
</evidence>
<evidence type="ECO:0000256" key="5">
    <source>
        <dbReference type="ARBA" id="ARBA00022692"/>
    </source>
</evidence>
<dbReference type="GO" id="GO:0005886">
    <property type="term" value="C:plasma membrane"/>
    <property type="evidence" value="ECO:0007669"/>
    <property type="project" value="UniProtKB-SubCell"/>
</dbReference>
<keyword evidence="15" id="KW-1185">Reference proteome</keyword>
<accession>A0A8C7FP86</accession>
<dbReference type="Ensembl" id="ENSOKIT00005032467.1">
    <property type="protein sequence ID" value="ENSOKIP00005030723.1"/>
    <property type="gene ID" value="ENSOKIG00005012888.1"/>
</dbReference>
<evidence type="ECO:0000256" key="1">
    <source>
        <dbReference type="ARBA" id="ARBA00004651"/>
    </source>
</evidence>
<organism evidence="14 15">
    <name type="scientific">Oncorhynchus kisutch</name>
    <name type="common">Coho salmon</name>
    <name type="synonym">Salmo kisutch</name>
    <dbReference type="NCBI Taxonomy" id="8019"/>
    <lineage>
        <taxon>Eukaryota</taxon>
        <taxon>Metazoa</taxon>
        <taxon>Chordata</taxon>
        <taxon>Craniata</taxon>
        <taxon>Vertebrata</taxon>
        <taxon>Euteleostomi</taxon>
        <taxon>Actinopterygii</taxon>
        <taxon>Neopterygii</taxon>
        <taxon>Teleostei</taxon>
        <taxon>Protacanthopterygii</taxon>
        <taxon>Salmoniformes</taxon>
        <taxon>Salmonidae</taxon>
        <taxon>Salmoninae</taxon>
        <taxon>Oncorhynchus</taxon>
    </lineage>
</organism>
<dbReference type="GO" id="GO:0034707">
    <property type="term" value="C:chloride channel complex"/>
    <property type="evidence" value="ECO:0007669"/>
    <property type="project" value="UniProtKB-UniRule"/>
</dbReference>
<dbReference type="GeneTree" id="ENSGT00950000183060"/>
<name>A0A8C7FP86_ONCKI</name>
<keyword evidence="6 13" id="KW-1133">Transmembrane helix</keyword>
<keyword evidence="11 13" id="KW-0868">Chloride</keyword>
<dbReference type="GO" id="GO:0005229">
    <property type="term" value="F:intracellularly calcium-gated chloride channel activity"/>
    <property type="evidence" value="ECO:0007669"/>
    <property type="project" value="TreeGrafter"/>
</dbReference>
<keyword evidence="9 13" id="KW-0869">Chloride channel</keyword>
<evidence type="ECO:0000256" key="3">
    <source>
        <dbReference type="ARBA" id="ARBA00022448"/>
    </source>
</evidence>
<gene>
    <name evidence="14" type="primary">TTYH3</name>
    <name evidence="14" type="synonym">LOC109893343</name>
</gene>
<proteinExistence type="inferred from homology"/>
<feature type="transmembrane region" description="Helical" evidence="13">
    <location>
        <begin position="260"/>
        <end position="277"/>
    </location>
</feature>
<feature type="transmembrane region" description="Helical" evidence="13">
    <location>
        <begin position="44"/>
        <end position="65"/>
    </location>
</feature>
<feature type="transmembrane region" description="Helical" evidence="13">
    <location>
        <begin position="389"/>
        <end position="414"/>
    </location>
</feature>
<sequence length="532" mass="59440">MAAVVNYSPPWWVNLLHRLPHFNLQFEQTSSDFRPEDSSYQQSILLLGGVALACLALDLLFLLFYSFWLCCRRKKSEEQPNADCCCTAWCVIIATLVCSAGIAVGFYGNGETCDGVNRLTYSLRHANRTVAGVQKLVILRTPIETMTPQQNLYCHSHNMDGTGSLKQTVDGSLGQLEGQYAKHTDYLSIIQKLQGQLDELVRQMVEIPFWGNRDISLEELAVNIELYDWYRWLGYLGLLLFNILICLLVLFGLIRNSKGTLIGVCLLGILALVISWASLGLELAVSAVSVSMGTWLYISMLRLGTQSSVPKLSGSHKALVEMQDDVSELLRSATREYPQTKGNLEQIQGVLNTTEIGLHQLTALVDCRSLHMDYVQGITGLCYDGLEGLIYLVFFSFVTALMFSSIVCSLPHTWNNKRNEADSEEESMAHGGRLQNHDNLYRVHMPSLYSCGSSYGSETSIPAAAHTVSNAPVTEYMTQNANAFQNPRCENTPLIERESPPPSVSVPMSTLYTDWQNTSTDWVIWQPLCRTR</sequence>
<evidence type="ECO:0000313" key="14">
    <source>
        <dbReference type="Ensembl" id="ENSOKIP00005030723.1"/>
    </source>
</evidence>
<evidence type="ECO:0000256" key="4">
    <source>
        <dbReference type="ARBA" id="ARBA00022475"/>
    </source>
</evidence>
<dbReference type="GO" id="GO:0072320">
    <property type="term" value="F:volume-sensitive chloride channel activity"/>
    <property type="evidence" value="ECO:0007669"/>
    <property type="project" value="TreeGrafter"/>
</dbReference>
<evidence type="ECO:0000256" key="9">
    <source>
        <dbReference type="ARBA" id="ARBA00023173"/>
    </source>
</evidence>
<dbReference type="PANTHER" id="PTHR12424">
    <property type="entry name" value="TWEETY-RELATED"/>
    <property type="match status" value="1"/>
</dbReference>
<evidence type="ECO:0000256" key="7">
    <source>
        <dbReference type="ARBA" id="ARBA00023065"/>
    </source>
</evidence>
<feature type="transmembrane region" description="Helical" evidence="13">
    <location>
        <begin position="86"/>
        <end position="108"/>
    </location>
</feature>
<feature type="transmembrane region" description="Helical" evidence="13">
    <location>
        <begin position="232"/>
        <end position="253"/>
    </location>
</feature>
<keyword evidence="4" id="KW-1003">Cell membrane</keyword>
<evidence type="ECO:0000256" key="10">
    <source>
        <dbReference type="ARBA" id="ARBA00023180"/>
    </source>
</evidence>
<evidence type="ECO:0000256" key="12">
    <source>
        <dbReference type="ARBA" id="ARBA00023303"/>
    </source>
</evidence>
<reference evidence="14" key="1">
    <citation type="submission" date="2025-08" db="UniProtKB">
        <authorList>
            <consortium name="Ensembl"/>
        </authorList>
    </citation>
    <scope>IDENTIFICATION</scope>
</reference>
<comment type="similarity">
    <text evidence="2 13">Belongs to the tweety family.</text>
</comment>
<evidence type="ECO:0000256" key="8">
    <source>
        <dbReference type="ARBA" id="ARBA00023136"/>
    </source>
</evidence>
<dbReference type="InterPro" id="IPR006990">
    <property type="entry name" value="Tweety"/>
</dbReference>
<keyword evidence="12 13" id="KW-0407">Ion channel</keyword>
<comment type="subcellular location">
    <subcellularLocation>
        <location evidence="1 13">Cell membrane</location>
        <topology evidence="1 13">Multi-pass membrane protein</topology>
    </subcellularLocation>
</comment>
<dbReference type="Proteomes" id="UP000694557">
    <property type="component" value="Unassembled WGS sequence"/>
</dbReference>
<protein>
    <recommendedName>
        <fullName evidence="13">Protein tweety homolog</fullName>
    </recommendedName>
</protein>
<dbReference type="CDD" id="cd07912">
    <property type="entry name" value="Tweety_N"/>
    <property type="match status" value="1"/>
</dbReference>
<dbReference type="AlphaFoldDB" id="A0A8C7FP86"/>
<evidence type="ECO:0000256" key="11">
    <source>
        <dbReference type="ARBA" id="ARBA00023214"/>
    </source>
</evidence>
<comment type="function">
    <text evidence="13">Probable chloride channel.</text>
</comment>
<keyword evidence="7 13" id="KW-0406">Ion transport</keyword>
<dbReference type="Pfam" id="PF04906">
    <property type="entry name" value="Tweety"/>
    <property type="match status" value="2"/>
</dbReference>
<keyword evidence="8 13" id="KW-0472">Membrane</keyword>
<dbReference type="PANTHER" id="PTHR12424:SF4">
    <property type="entry name" value="PROTEIN TWEETY HOMOLOG 3"/>
    <property type="match status" value="1"/>
</dbReference>
<keyword evidence="3 13" id="KW-0813">Transport</keyword>
<evidence type="ECO:0000256" key="13">
    <source>
        <dbReference type="RuleBase" id="RU361114"/>
    </source>
</evidence>
<keyword evidence="10" id="KW-0325">Glycoprotein</keyword>
<evidence type="ECO:0000256" key="2">
    <source>
        <dbReference type="ARBA" id="ARBA00009849"/>
    </source>
</evidence>
<keyword evidence="5 13" id="KW-0812">Transmembrane</keyword>